<accession>A0A4Y2DC23</accession>
<evidence type="ECO:0000313" key="2">
    <source>
        <dbReference type="Proteomes" id="UP000499080"/>
    </source>
</evidence>
<sequence>MGYFIPITSSLQRSEIPASFTNNDVTVLAKLTLSVFTCGTFPINVNPRWDSTATKPEDNNYILPPMRTCIDSLETLVLVKITPKSFNSSNLGPSLTGTIFSHVTA</sequence>
<comment type="caution">
    <text evidence="1">The sequence shown here is derived from an EMBL/GenBank/DDBJ whole genome shotgun (WGS) entry which is preliminary data.</text>
</comment>
<reference evidence="1 2" key="1">
    <citation type="journal article" date="2019" name="Sci. Rep.">
        <title>Orb-weaving spider Araneus ventricosus genome elucidates the spidroin gene catalogue.</title>
        <authorList>
            <person name="Kono N."/>
            <person name="Nakamura H."/>
            <person name="Ohtoshi R."/>
            <person name="Moran D.A.P."/>
            <person name="Shinohara A."/>
            <person name="Yoshida Y."/>
            <person name="Fujiwara M."/>
            <person name="Mori M."/>
            <person name="Tomita M."/>
            <person name="Arakawa K."/>
        </authorList>
    </citation>
    <scope>NUCLEOTIDE SEQUENCE [LARGE SCALE GENOMIC DNA]</scope>
</reference>
<proteinExistence type="predicted"/>
<keyword evidence="2" id="KW-1185">Reference proteome</keyword>
<organism evidence="1 2">
    <name type="scientific">Araneus ventricosus</name>
    <name type="common">Orbweaver spider</name>
    <name type="synonym">Epeira ventricosa</name>
    <dbReference type="NCBI Taxonomy" id="182803"/>
    <lineage>
        <taxon>Eukaryota</taxon>
        <taxon>Metazoa</taxon>
        <taxon>Ecdysozoa</taxon>
        <taxon>Arthropoda</taxon>
        <taxon>Chelicerata</taxon>
        <taxon>Arachnida</taxon>
        <taxon>Araneae</taxon>
        <taxon>Araneomorphae</taxon>
        <taxon>Entelegynae</taxon>
        <taxon>Araneoidea</taxon>
        <taxon>Araneidae</taxon>
        <taxon>Araneus</taxon>
    </lineage>
</organism>
<protein>
    <submittedName>
        <fullName evidence="1">Uncharacterized protein</fullName>
    </submittedName>
</protein>
<dbReference type="EMBL" id="BGPR01000342">
    <property type="protein sequence ID" value="GBM14333.1"/>
    <property type="molecule type" value="Genomic_DNA"/>
</dbReference>
<evidence type="ECO:0000313" key="1">
    <source>
        <dbReference type="EMBL" id="GBM14333.1"/>
    </source>
</evidence>
<dbReference type="AlphaFoldDB" id="A0A4Y2DC23"/>
<dbReference type="Proteomes" id="UP000499080">
    <property type="component" value="Unassembled WGS sequence"/>
</dbReference>
<gene>
    <name evidence="1" type="ORF">AVEN_55329_1</name>
</gene>
<name>A0A4Y2DC23_ARAVE</name>